<gene>
    <name evidence="1" type="ORF">PR048_008257</name>
</gene>
<name>A0ABQ9HWL0_9NEOP</name>
<organism evidence="1 2">
    <name type="scientific">Dryococelus australis</name>
    <dbReference type="NCBI Taxonomy" id="614101"/>
    <lineage>
        <taxon>Eukaryota</taxon>
        <taxon>Metazoa</taxon>
        <taxon>Ecdysozoa</taxon>
        <taxon>Arthropoda</taxon>
        <taxon>Hexapoda</taxon>
        <taxon>Insecta</taxon>
        <taxon>Pterygota</taxon>
        <taxon>Neoptera</taxon>
        <taxon>Polyneoptera</taxon>
        <taxon>Phasmatodea</taxon>
        <taxon>Verophasmatodea</taxon>
        <taxon>Anareolatae</taxon>
        <taxon>Phasmatidae</taxon>
        <taxon>Eurycanthinae</taxon>
        <taxon>Dryococelus</taxon>
    </lineage>
</organism>
<evidence type="ECO:0000313" key="1">
    <source>
        <dbReference type="EMBL" id="KAJ8888765.1"/>
    </source>
</evidence>
<reference evidence="1 2" key="1">
    <citation type="submission" date="2023-02" db="EMBL/GenBank/DDBJ databases">
        <title>LHISI_Scaffold_Assembly.</title>
        <authorList>
            <person name="Stuart O.P."/>
            <person name="Cleave R."/>
            <person name="Magrath M.J.L."/>
            <person name="Mikheyev A.S."/>
        </authorList>
    </citation>
    <scope>NUCLEOTIDE SEQUENCE [LARGE SCALE GENOMIC DNA]</scope>
    <source>
        <strain evidence="1">Daus_M_001</strain>
        <tissue evidence="1">Leg muscle</tissue>
    </source>
</reference>
<dbReference type="Proteomes" id="UP001159363">
    <property type="component" value="Chromosome 3"/>
</dbReference>
<keyword evidence="2" id="KW-1185">Reference proteome</keyword>
<accession>A0ABQ9HWL0</accession>
<evidence type="ECO:0000313" key="2">
    <source>
        <dbReference type="Proteomes" id="UP001159363"/>
    </source>
</evidence>
<dbReference type="EMBL" id="JARBHB010000003">
    <property type="protein sequence ID" value="KAJ8888765.1"/>
    <property type="molecule type" value="Genomic_DNA"/>
</dbReference>
<proteinExistence type="predicted"/>
<sequence length="231" mass="25982">MDERRLALIGAGCATRGTDLSLRPALRMDVIAEKLGEFALTNFEVSKCHIKRTATHFATNQVQLVDSQVYSTADSWIDGRRGRLTHGQDAKRMDMDRWTNVNNLAAAYRWARADGRENKDSLLVNYTGIPELPESIAVSAVSRVMGVIRYTESGKAILHGTRFRKSLCKVCHRCRYTSLYGIRHGIFRLVLPDFIKGLVIGPVIFSGSRTWPITLQFQSVGRSLWLLIEPS</sequence>
<protein>
    <submittedName>
        <fullName evidence="1">Uncharacterized protein</fullName>
    </submittedName>
</protein>
<comment type="caution">
    <text evidence="1">The sequence shown here is derived from an EMBL/GenBank/DDBJ whole genome shotgun (WGS) entry which is preliminary data.</text>
</comment>